<name>A0A3A4A376_9ACTN</name>
<reference evidence="2 3" key="1">
    <citation type="submission" date="2018-09" db="EMBL/GenBank/DDBJ databases">
        <title>YIM 75507 draft genome.</title>
        <authorList>
            <person name="Tang S."/>
            <person name="Feng Y."/>
        </authorList>
    </citation>
    <scope>NUCLEOTIDE SEQUENCE [LARGE SCALE GENOMIC DNA]</scope>
    <source>
        <strain evidence="2 3">YIM 75507</strain>
    </source>
</reference>
<proteinExistence type="predicted"/>
<keyword evidence="3" id="KW-1185">Reference proteome</keyword>
<feature type="compositionally biased region" description="Basic and acidic residues" evidence="1">
    <location>
        <begin position="30"/>
        <end position="45"/>
    </location>
</feature>
<sequence length="447" mass="47333">MDAAGYTAYALAAEVADLAGQRGHPQVRPDGSRVGHWLRDGERPRPPVPELVADLLSDRVGRRLSPADLGWEDGVVTPLTAAGWGAEPTAAALGRLIDADLRGATSGETEVAAGELLAHLQTWAIDAPAPLPTRREGGRRIGSSDVRRIEQVTDVFRALDNRQGGGASRLAVAGQLADVVAVARDGIYTDRVGAELFRALGDLAGVAGWMAHDAGCYPRAVEYLGLAVHAARLGGDRPLGAHLLQCLARVYGYRGDPDTARECIDLALYGVRRERVPVVRAGLHALAGRFAAMLGQERDTLEALARALGEFDPGAGTVPPYAAYLDQAELSSTVGEVRLFLARSTGDRAHLGPAVELLRTAAELRAEERIRSRVFDWIGLARGWFAAGDLDGACAAADQALRLAGGLDSARVAGRLRDLERESRPYQAQAPVAELRERLAAAGASPS</sequence>
<dbReference type="AlphaFoldDB" id="A0A3A4A376"/>
<dbReference type="EMBL" id="QZEY01000019">
    <property type="protein sequence ID" value="RJL23216.1"/>
    <property type="molecule type" value="Genomic_DNA"/>
</dbReference>
<comment type="caution">
    <text evidence="2">The sequence shown here is derived from an EMBL/GenBank/DDBJ whole genome shotgun (WGS) entry which is preliminary data.</text>
</comment>
<evidence type="ECO:0000313" key="3">
    <source>
        <dbReference type="Proteomes" id="UP000265768"/>
    </source>
</evidence>
<gene>
    <name evidence="2" type="ORF">D5H75_33125</name>
</gene>
<evidence type="ECO:0000313" key="2">
    <source>
        <dbReference type="EMBL" id="RJL23216.1"/>
    </source>
</evidence>
<dbReference type="InterPro" id="IPR011990">
    <property type="entry name" value="TPR-like_helical_dom_sf"/>
</dbReference>
<protein>
    <submittedName>
        <fullName evidence="2">Transcriptional regulator</fullName>
    </submittedName>
</protein>
<evidence type="ECO:0000256" key="1">
    <source>
        <dbReference type="SAM" id="MobiDB-lite"/>
    </source>
</evidence>
<dbReference type="Gene3D" id="1.25.40.10">
    <property type="entry name" value="Tetratricopeptide repeat domain"/>
    <property type="match status" value="1"/>
</dbReference>
<organism evidence="2 3">
    <name type="scientific">Bailinhaonella thermotolerans</name>
    <dbReference type="NCBI Taxonomy" id="1070861"/>
    <lineage>
        <taxon>Bacteria</taxon>
        <taxon>Bacillati</taxon>
        <taxon>Actinomycetota</taxon>
        <taxon>Actinomycetes</taxon>
        <taxon>Streptosporangiales</taxon>
        <taxon>Streptosporangiaceae</taxon>
        <taxon>Bailinhaonella</taxon>
    </lineage>
</organism>
<dbReference type="Proteomes" id="UP000265768">
    <property type="component" value="Unassembled WGS sequence"/>
</dbReference>
<feature type="region of interest" description="Disordered" evidence="1">
    <location>
        <begin position="21"/>
        <end position="45"/>
    </location>
</feature>
<dbReference type="SUPFAM" id="SSF48452">
    <property type="entry name" value="TPR-like"/>
    <property type="match status" value="1"/>
</dbReference>
<accession>A0A3A4A376</accession>